<organism evidence="1 2">
    <name type="scientific">Candidatus Nitrosocosmicus franklandianus</name>
    <dbReference type="NCBI Taxonomy" id="1798806"/>
    <lineage>
        <taxon>Archaea</taxon>
        <taxon>Nitrososphaerota</taxon>
        <taxon>Nitrososphaeria</taxon>
        <taxon>Nitrososphaerales</taxon>
        <taxon>Nitrososphaeraceae</taxon>
        <taxon>Candidatus Nitrosocosmicus</taxon>
    </lineage>
</organism>
<keyword evidence="2" id="KW-1185">Reference proteome</keyword>
<dbReference type="Proteomes" id="UP000294299">
    <property type="component" value="Chromosome NFRAN"/>
</dbReference>
<accession>A0A484IFJ5</accession>
<name>A0A484IFJ5_9ARCH</name>
<evidence type="ECO:0000313" key="1">
    <source>
        <dbReference type="EMBL" id="VFJ14781.1"/>
    </source>
</evidence>
<reference evidence="1 2" key="1">
    <citation type="submission" date="2019-02" db="EMBL/GenBank/DDBJ databases">
        <authorList>
            <person name="Lehtovirta-Morley E L."/>
        </authorList>
    </citation>
    <scope>NUCLEOTIDE SEQUENCE [LARGE SCALE GENOMIC DNA]</scope>
    <source>
        <strain evidence="1">NFRAN1</strain>
    </source>
</reference>
<dbReference type="KEGG" id="nfn:NFRAN_2459"/>
<evidence type="ECO:0000313" key="2">
    <source>
        <dbReference type="Proteomes" id="UP000294299"/>
    </source>
</evidence>
<dbReference type="EMBL" id="LR216287">
    <property type="protein sequence ID" value="VFJ14781.1"/>
    <property type="molecule type" value="Genomic_DNA"/>
</dbReference>
<dbReference type="AlphaFoldDB" id="A0A484IFJ5"/>
<proteinExistence type="predicted"/>
<gene>
    <name evidence="1" type="ORF">NFRAN_2459</name>
</gene>
<sequence length="48" mass="5516">MDLILGWKIQNVNVLSFGLVGPKTQCLDYGLLNQSPSGWFYMLHLKYL</sequence>
<protein>
    <submittedName>
        <fullName evidence="1">Uncharacterized protein</fullName>
    </submittedName>
</protein>